<keyword evidence="3" id="KW-1185">Reference proteome</keyword>
<feature type="compositionally biased region" description="Low complexity" evidence="1">
    <location>
        <begin position="45"/>
        <end position="64"/>
    </location>
</feature>
<protein>
    <submittedName>
        <fullName evidence="2">Uncharacterized protein</fullName>
    </submittedName>
</protein>
<accession>A0ABR4PVL2</accession>
<comment type="caution">
    <text evidence="2">The sequence shown here is derived from an EMBL/GenBank/DDBJ whole genome shotgun (WGS) entry which is preliminary data.</text>
</comment>
<feature type="region of interest" description="Disordered" evidence="1">
    <location>
        <begin position="22"/>
        <end position="146"/>
    </location>
</feature>
<evidence type="ECO:0000313" key="2">
    <source>
        <dbReference type="EMBL" id="KAL3427381.1"/>
    </source>
</evidence>
<sequence length="421" mass="48137">MDQILKIKDTFVDYFSPSKRRRTIAGPTTPTKGNAITFLPSSAPVRRTTQVTSTTRVVSSKRLSLPSTKQFPAGSRKRAREEEIEDDPVYGTPPRTFERDEDYEAEAEDFTEVLDEDSKSDEPESDLTSEIQIKEEEEDDGVFDGGSEISADDKVRLYLARQKKLESIRGQLDETIARGNWTEEERSLLQKLAARSFEPLFPLDWHIDFLTWPEILFAREMDRPFINNNCSSNSRAVKALRSLVGLSSRVKDKQMAKLPEERVMALEVKRYIKWAEEDGGYHKLRFIPNLVVVTSKPTQSQESMSKDIVSQLTFLGNKYRDSLRLPDPYIDEFGELQEFSSQPPIIYGILIARSITLLWTLDSSKRDACPKFISKFDFSEEGMEAWNAIALAIFIVMARNYIMAIKDKLEPDIDTDSDPDL</sequence>
<dbReference type="EMBL" id="JBFCZG010000001">
    <property type="protein sequence ID" value="KAL3427381.1"/>
    <property type="molecule type" value="Genomic_DNA"/>
</dbReference>
<proteinExistence type="predicted"/>
<reference evidence="2 3" key="1">
    <citation type="submission" date="2024-06" db="EMBL/GenBank/DDBJ databases">
        <title>Complete genome of Phlyctema vagabunda strain 19-DSS-EL-015.</title>
        <authorList>
            <person name="Fiorenzani C."/>
        </authorList>
    </citation>
    <scope>NUCLEOTIDE SEQUENCE [LARGE SCALE GENOMIC DNA]</scope>
    <source>
        <strain evidence="2 3">19-DSS-EL-015</strain>
    </source>
</reference>
<feature type="compositionally biased region" description="Acidic residues" evidence="1">
    <location>
        <begin position="99"/>
        <end position="115"/>
    </location>
</feature>
<evidence type="ECO:0000313" key="3">
    <source>
        <dbReference type="Proteomes" id="UP001629113"/>
    </source>
</evidence>
<evidence type="ECO:0000256" key="1">
    <source>
        <dbReference type="SAM" id="MobiDB-lite"/>
    </source>
</evidence>
<dbReference type="Proteomes" id="UP001629113">
    <property type="component" value="Unassembled WGS sequence"/>
</dbReference>
<gene>
    <name evidence="2" type="ORF">PVAG01_00890</name>
</gene>
<name>A0ABR4PVL2_9HELO</name>
<organism evidence="2 3">
    <name type="scientific">Phlyctema vagabunda</name>
    <dbReference type="NCBI Taxonomy" id="108571"/>
    <lineage>
        <taxon>Eukaryota</taxon>
        <taxon>Fungi</taxon>
        <taxon>Dikarya</taxon>
        <taxon>Ascomycota</taxon>
        <taxon>Pezizomycotina</taxon>
        <taxon>Leotiomycetes</taxon>
        <taxon>Helotiales</taxon>
        <taxon>Dermateaceae</taxon>
        <taxon>Phlyctema</taxon>
    </lineage>
</organism>